<protein>
    <submittedName>
        <fullName evidence="2">Uncharacterized protein</fullName>
    </submittedName>
</protein>
<sequence length="205" mass="24354">MSVLLTCFLIGLIFLPYFKTPTKLVLIYITISFFNECLGYYSLYYSAEKKVRVLEHNLYLCIYFIILTLYFSNIIIYTKKRIAFIASICTFFLSFFYSIQTINQTFHYQQFIILALSFAFYSLIYFKQLLETEEAILENPNFWIVTGILFFHGGYFFLSGFISFIASNDLELARKLFKINNILNIIYYSLIIYGFLCQRRLMKLS</sequence>
<gene>
    <name evidence="2" type="ordered locus">Runsl_2865</name>
</gene>
<dbReference type="AlphaFoldDB" id="A0A7U3ZL76"/>
<accession>A0A7U3ZL76</accession>
<evidence type="ECO:0000313" key="3">
    <source>
        <dbReference type="Proteomes" id="UP000000493"/>
    </source>
</evidence>
<feature type="transmembrane region" description="Helical" evidence="1">
    <location>
        <begin position="57"/>
        <end position="76"/>
    </location>
</feature>
<keyword evidence="1" id="KW-0472">Membrane</keyword>
<keyword evidence="1" id="KW-1133">Transmembrane helix</keyword>
<proteinExistence type="predicted"/>
<reference evidence="2 3" key="2">
    <citation type="journal article" date="2012" name="Stand. Genomic Sci.">
        <title>Complete genome sequence of the aquatic bacterium Runella slithyformis type strain (LSU 4(T)).</title>
        <authorList>
            <person name="Copeland A."/>
            <person name="Zhang X."/>
            <person name="Misra M."/>
            <person name="Lapidus A."/>
            <person name="Nolan M."/>
            <person name="Lucas S."/>
            <person name="Deshpande S."/>
            <person name="Cheng J.F."/>
            <person name="Tapia R."/>
            <person name="Goodwin L.A."/>
            <person name="Pitluck S."/>
            <person name="Liolios K."/>
            <person name="Pagani I."/>
            <person name="Ivanova N."/>
            <person name="Mikhailova N."/>
            <person name="Pati A."/>
            <person name="Chen A."/>
            <person name="Palaniappan K."/>
            <person name="Land M."/>
            <person name="Hauser L."/>
            <person name="Pan C."/>
            <person name="Jeffries C.D."/>
            <person name="Detter J.C."/>
            <person name="Brambilla E.M."/>
            <person name="Rohde M."/>
            <person name="Djao O.D."/>
            <person name="Goker M."/>
            <person name="Sikorski J."/>
            <person name="Tindall B.J."/>
            <person name="Woyke T."/>
            <person name="Bristow J."/>
            <person name="Eisen J.A."/>
            <person name="Markowitz V."/>
            <person name="Hugenholtz P."/>
            <person name="Kyrpides N.C."/>
            <person name="Klenk H.P."/>
            <person name="Mavromatis K."/>
        </authorList>
    </citation>
    <scope>NUCLEOTIDE SEQUENCE [LARGE SCALE GENOMIC DNA]</scope>
    <source>
        <strain evidence="3">ATCC 29530 / DSM 19594 / LMG 11500 / NCIMB 11436 / LSU 4</strain>
    </source>
</reference>
<feature type="transmembrane region" description="Helical" evidence="1">
    <location>
        <begin position="142"/>
        <end position="167"/>
    </location>
</feature>
<feature type="transmembrane region" description="Helical" evidence="1">
    <location>
        <begin position="24"/>
        <end position="45"/>
    </location>
</feature>
<dbReference type="KEGG" id="rsi:Runsl_2865"/>
<organism evidence="2 3">
    <name type="scientific">Runella slithyformis (strain ATCC 29530 / DSM 19594 / LMG 11500 / NCIMB 11436 / LSU 4)</name>
    <dbReference type="NCBI Taxonomy" id="761193"/>
    <lineage>
        <taxon>Bacteria</taxon>
        <taxon>Pseudomonadati</taxon>
        <taxon>Bacteroidota</taxon>
        <taxon>Cytophagia</taxon>
        <taxon>Cytophagales</taxon>
        <taxon>Spirosomataceae</taxon>
        <taxon>Runella</taxon>
    </lineage>
</organism>
<dbReference type="EMBL" id="CP002859">
    <property type="protein sequence ID" value="AEI49253.1"/>
    <property type="molecule type" value="Genomic_DNA"/>
</dbReference>
<feature type="transmembrane region" description="Helical" evidence="1">
    <location>
        <begin position="179"/>
        <end position="196"/>
    </location>
</feature>
<evidence type="ECO:0000256" key="1">
    <source>
        <dbReference type="SAM" id="Phobius"/>
    </source>
</evidence>
<evidence type="ECO:0000313" key="2">
    <source>
        <dbReference type="EMBL" id="AEI49253.1"/>
    </source>
</evidence>
<dbReference type="Proteomes" id="UP000000493">
    <property type="component" value="Chromosome"/>
</dbReference>
<keyword evidence="1" id="KW-0812">Transmembrane</keyword>
<reference evidence="3" key="1">
    <citation type="submission" date="2011-06" db="EMBL/GenBank/DDBJ databases">
        <title>The complete genome of chromosome of Runella slithyformis DSM 19594.</title>
        <authorList>
            <consortium name="US DOE Joint Genome Institute (JGI-PGF)"/>
            <person name="Lucas S."/>
            <person name="Han J."/>
            <person name="Lapidus A."/>
            <person name="Bruce D."/>
            <person name="Goodwin L."/>
            <person name="Pitluck S."/>
            <person name="Peters L."/>
            <person name="Kyrpides N."/>
            <person name="Mavromatis K."/>
            <person name="Ivanova N."/>
            <person name="Ovchinnikova G."/>
            <person name="Zhang X."/>
            <person name="Misra M."/>
            <person name="Detter J.C."/>
            <person name="Tapia R."/>
            <person name="Han C."/>
            <person name="Land M."/>
            <person name="Hauser L."/>
            <person name="Markowitz V."/>
            <person name="Cheng J.-F."/>
            <person name="Hugenholtz P."/>
            <person name="Woyke T."/>
            <person name="Wu D."/>
            <person name="Tindall B."/>
            <person name="Faehrich R."/>
            <person name="Brambilla E."/>
            <person name="Klenk H.-P."/>
            <person name="Eisen J.A."/>
        </authorList>
    </citation>
    <scope>NUCLEOTIDE SEQUENCE [LARGE SCALE GENOMIC DNA]</scope>
    <source>
        <strain evidence="3">ATCC 29530 / DSM 19594 / LMG 11500 / NCIMB 11436 / LSU 4</strain>
    </source>
</reference>
<keyword evidence="3" id="KW-1185">Reference proteome</keyword>
<feature type="transmembrane region" description="Helical" evidence="1">
    <location>
        <begin position="111"/>
        <end position="130"/>
    </location>
</feature>
<feature type="transmembrane region" description="Helical" evidence="1">
    <location>
        <begin position="82"/>
        <end position="99"/>
    </location>
</feature>
<name>A0A7U3ZL76_RUNSL</name>